<dbReference type="EMBL" id="WERX01000055">
    <property type="protein sequence ID" value="MDV7695261.1"/>
    <property type="molecule type" value="Genomic_DNA"/>
</dbReference>
<gene>
    <name evidence="3" type="ORF">A7K95_01715</name>
    <name evidence="2" type="ORF">GA842_10490</name>
</gene>
<sequence length="70" mass="8049">MLVLLTMLMFFFMLKLLYGLTKFLAPLILLATVMSLFLTFWWVILWIAVVGIVGLGIYLNVTDKQIKDGH</sequence>
<keyword evidence="1" id="KW-1133">Transmembrane helix</keyword>
<evidence type="ECO:0000313" key="4">
    <source>
        <dbReference type="Proteomes" id="UP000077280"/>
    </source>
</evidence>
<reference evidence="2" key="2">
    <citation type="submission" date="2019-10" db="EMBL/GenBank/DDBJ databases">
        <title>Malate fermentation in French cider.</title>
        <authorList>
            <person name="Cousin F.J."/>
            <person name="Medina Fernandez S."/>
            <person name="Misery B."/>
            <person name="Laplace J.-M."/>
            <person name="Cretenet M."/>
        </authorList>
    </citation>
    <scope>NUCLEOTIDE SEQUENCE</scope>
    <source>
        <strain evidence="2">UCMA15901</strain>
    </source>
</reference>
<dbReference type="RefSeq" id="WP_057784664.1">
    <property type="nucleotide sequence ID" value="NZ_BJWE01000039.1"/>
</dbReference>
<keyword evidence="1" id="KW-0472">Membrane</keyword>
<proteinExistence type="predicted"/>
<evidence type="ECO:0000313" key="5">
    <source>
        <dbReference type="Proteomes" id="UP001275867"/>
    </source>
</evidence>
<protein>
    <submittedName>
        <fullName evidence="2">Uncharacterized protein</fullName>
    </submittedName>
</protein>
<evidence type="ECO:0000313" key="3">
    <source>
        <dbReference type="EMBL" id="OAD63269.1"/>
    </source>
</evidence>
<comment type="caution">
    <text evidence="2">The sequence shown here is derived from an EMBL/GenBank/DDBJ whole genome shotgun (WGS) entry which is preliminary data.</text>
</comment>
<dbReference type="Proteomes" id="UP001275867">
    <property type="component" value="Unassembled WGS sequence"/>
</dbReference>
<evidence type="ECO:0000313" key="2">
    <source>
        <dbReference type="EMBL" id="MDV7695261.1"/>
    </source>
</evidence>
<dbReference type="Proteomes" id="UP000077280">
    <property type="component" value="Unassembled WGS sequence"/>
</dbReference>
<dbReference type="AlphaFoldDB" id="A0A176TI06"/>
<keyword evidence="4" id="KW-1185">Reference proteome</keyword>
<feature type="transmembrane region" description="Helical" evidence="1">
    <location>
        <begin position="29"/>
        <end position="59"/>
    </location>
</feature>
<keyword evidence="1" id="KW-0812">Transmembrane</keyword>
<evidence type="ECO:0000256" key="1">
    <source>
        <dbReference type="SAM" id="Phobius"/>
    </source>
</evidence>
<organism evidence="2 5">
    <name type="scientific">Pediococcus parvulus</name>
    <dbReference type="NCBI Taxonomy" id="54062"/>
    <lineage>
        <taxon>Bacteria</taxon>
        <taxon>Bacillati</taxon>
        <taxon>Bacillota</taxon>
        <taxon>Bacilli</taxon>
        <taxon>Lactobacillales</taxon>
        <taxon>Lactobacillaceae</taxon>
        <taxon>Pediococcus</taxon>
    </lineage>
</organism>
<accession>A0A176TI06</accession>
<name>A0A176TI06_9LACO</name>
<dbReference type="EMBL" id="LXND01000083">
    <property type="protein sequence ID" value="OAD63269.1"/>
    <property type="molecule type" value="Genomic_DNA"/>
</dbReference>
<reference evidence="3 4" key="1">
    <citation type="submission" date="2016-05" db="EMBL/GenBank/DDBJ databases">
        <title>Draft genome sequence of Pediococcus parvulus 2.6, a probiotic beta-glucan producer strain.</title>
        <authorList>
            <person name="Mohedano M.L."/>
            <person name="Perez-Ramos A."/>
            <person name="Duenas M.T."/>
            <person name="Lamontanara A."/>
            <person name="Orru L."/>
            <person name="Spano G."/>
            <person name="Capozzi V."/>
            <person name="Lopez P."/>
        </authorList>
    </citation>
    <scope>NUCLEOTIDE SEQUENCE [LARGE SCALE GENOMIC DNA]</scope>
    <source>
        <strain evidence="3 4">2.6</strain>
    </source>
</reference>